<dbReference type="CDD" id="cd07302">
    <property type="entry name" value="CHD"/>
    <property type="match status" value="1"/>
</dbReference>
<feature type="transmembrane region" description="Helical" evidence="9">
    <location>
        <begin position="163"/>
        <end position="182"/>
    </location>
</feature>
<keyword evidence="2 9" id="KW-0812">Transmembrane</keyword>
<dbReference type="eggNOG" id="COG2114">
    <property type="taxonomic scope" value="Bacteria"/>
</dbReference>
<evidence type="ECO:0000256" key="9">
    <source>
        <dbReference type="SAM" id="Phobius"/>
    </source>
</evidence>
<dbReference type="EMBL" id="AAXU02000001">
    <property type="protein sequence ID" value="EAZ79671.1"/>
    <property type="molecule type" value="Genomic_DNA"/>
</dbReference>
<comment type="similarity">
    <text evidence="7">Belongs to the adenylyl cyclase class-4/guanylyl cyclase family.</text>
</comment>
<proteinExistence type="inferred from homology"/>
<dbReference type="OrthoDB" id="9806704at2"/>
<keyword evidence="8" id="KW-0175">Coiled coil</keyword>
<dbReference type="GO" id="GO:0004016">
    <property type="term" value="F:adenylate cyclase activity"/>
    <property type="evidence" value="ECO:0007669"/>
    <property type="project" value="UniProtKB-ARBA"/>
</dbReference>
<feature type="transmembrane region" description="Helical" evidence="9">
    <location>
        <begin position="57"/>
        <end position="74"/>
    </location>
</feature>
<dbReference type="eggNOG" id="COG2205">
    <property type="taxonomic scope" value="Bacteria"/>
</dbReference>
<keyword evidence="12" id="KW-1185">Reference proteome</keyword>
<dbReference type="PANTHER" id="PTHR11920">
    <property type="entry name" value="GUANYLYL CYCLASE"/>
    <property type="match status" value="1"/>
</dbReference>
<organism evidence="11 12">
    <name type="scientific">Algoriphagus machipongonensis</name>
    <dbReference type="NCBI Taxonomy" id="388413"/>
    <lineage>
        <taxon>Bacteria</taxon>
        <taxon>Pseudomonadati</taxon>
        <taxon>Bacteroidota</taxon>
        <taxon>Cytophagia</taxon>
        <taxon>Cytophagales</taxon>
        <taxon>Cyclobacteriaceae</taxon>
        <taxon>Algoriphagus</taxon>
    </lineage>
</organism>
<dbReference type="PROSITE" id="PS00452">
    <property type="entry name" value="GUANYLATE_CYCLASE_1"/>
    <property type="match status" value="1"/>
</dbReference>
<dbReference type="RefSeq" id="WP_008199850.1">
    <property type="nucleotide sequence ID" value="NZ_CM001023.1"/>
</dbReference>
<feature type="domain" description="Guanylate cyclase" evidence="10">
    <location>
        <begin position="241"/>
        <end position="372"/>
    </location>
</feature>
<gene>
    <name evidence="11" type="ORF">ALPR1_08603</name>
</gene>
<dbReference type="InterPro" id="IPR001054">
    <property type="entry name" value="A/G_cyclase"/>
</dbReference>
<feature type="transmembrane region" description="Helical" evidence="9">
    <location>
        <begin position="29"/>
        <end position="51"/>
    </location>
</feature>
<dbReference type="STRING" id="388413.ALPR1_08603"/>
<dbReference type="InterPro" id="IPR018297">
    <property type="entry name" value="A/G_cyclase_CS"/>
</dbReference>
<keyword evidence="3" id="KW-0547">Nucleotide-binding</keyword>
<evidence type="ECO:0000256" key="3">
    <source>
        <dbReference type="ARBA" id="ARBA00022741"/>
    </source>
</evidence>
<sequence length="420" mass="47251">MSKILGNIHNWAIPTLPTGDVDLLRKHKLFINTCLFNLIFGTAYGVMSYFISFETGIWTMILSVFFFIGNILLLRFIHINTLGFVMSLYTIWLNAILVYYSGGLFTSPVSPWITLTAPIVLLLTNRKTAYAVLALCILYVIVYFVLIVSGYEFPFTYDREKYHYPFLAFAMAGLVAIFFLIANTFEKLKQQALESLVAKQKELEFEQERSENLLLNIFPADIAEELKSTGRTQARLHDNVTVLFADVKNFTIVSEGLLPDQLVALLDTYFQRIDAIIQKHGLEKIKTIGDAYLAAAGVPKGNKATARDVVAAALEIQKTNDAYKVLRETEGLPFFDFRIGINTGTVVAGVVGDKKYVYDIWGDAVNTAARIEENSAPGRVNISAFTHQVVKEHFELEERGLISAKNKGKIEMFWVLGHKK</sequence>
<feature type="coiled-coil region" evidence="8">
    <location>
        <begin position="189"/>
        <end position="216"/>
    </location>
</feature>
<protein>
    <submittedName>
        <fullName evidence="11">Adenylate cyclase</fullName>
    </submittedName>
</protein>
<evidence type="ECO:0000256" key="1">
    <source>
        <dbReference type="ARBA" id="ARBA00004370"/>
    </source>
</evidence>
<dbReference type="Gene3D" id="3.30.70.1230">
    <property type="entry name" value="Nucleotide cyclase"/>
    <property type="match status" value="1"/>
</dbReference>
<evidence type="ECO:0000256" key="8">
    <source>
        <dbReference type="SAM" id="Coils"/>
    </source>
</evidence>
<dbReference type="HOGENOM" id="CLU_001072_14_1_10"/>
<evidence type="ECO:0000256" key="4">
    <source>
        <dbReference type="ARBA" id="ARBA00022989"/>
    </source>
</evidence>
<dbReference type="InterPro" id="IPR029787">
    <property type="entry name" value="Nucleotide_cyclase"/>
</dbReference>
<evidence type="ECO:0000256" key="5">
    <source>
        <dbReference type="ARBA" id="ARBA00023136"/>
    </source>
</evidence>
<feature type="transmembrane region" description="Helical" evidence="9">
    <location>
        <begin position="130"/>
        <end position="151"/>
    </location>
</feature>
<keyword evidence="5 9" id="KW-0472">Membrane</keyword>
<evidence type="ECO:0000256" key="6">
    <source>
        <dbReference type="ARBA" id="ARBA00023239"/>
    </source>
</evidence>
<dbReference type="Pfam" id="PF00211">
    <property type="entry name" value="Guanylate_cyc"/>
    <property type="match status" value="1"/>
</dbReference>
<reference evidence="11 12" key="1">
    <citation type="journal article" date="2011" name="J. Bacteriol.">
        <title>Complete genome sequence of Algoriphagus sp. PR1, bacterial prey of a colony-forming choanoflagellate.</title>
        <authorList>
            <person name="Alegado R.A."/>
            <person name="Ferriera S."/>
            <person name="Nusbaum C."/>
            <person name="Young S.K."/>
            <person name="Zeng Q."/>
            <person name="Imamovic A."/>
            <person name="Fairclough S.R."/>
            <person name="King N."/>
        </authorList>
    </citation>
    <scope>NUCLEOTIDE SEQUENCE [LARGE SCALE GENOMIC DNA]</scope>
    <source>
        <strain evidence="11 12">PR1</strain>
    </source>
</reference>
<comment type="caution">
    <text evidence="11">The sequence shown here is derived from an EMBL/GenBank/DDBJ whole genome shotgun (WGS) entry which is preliminary data.</text>
</comment>
<dbReference type="SUPFAM" id="SSF55073">
    <property type="entry name" value="Nucleotide cyclase"/>
    <property type="match status" value="1"/>
</dbReference>
<comment type="subcellular location">
    <subcellularLocation>
        <location evidence="1">Membrane</location>
    </subcellularLocation>
</comment>
<dbReference type="GO" id="GO:0000166">
    <property type="term" value="F:nucleotide binding"/>
    <property type="evidence" value="ECO:0007669"/>
    <property type="project" value="UniProtKB-KW"/>
</dbReference>
<evidence type="ECO:0000256" key="7">
    <source>
        <dbReference type="RuleBase" id="RU000405"/>
    </source>
</evidence>
<name>A3I1K5_9BACT</name>
<dbReference type="SMART" id="SM00044">
    <property type="entry name" value="CYCc"/>
    <property type="match status" value="1"/>
</dbReference>
<evidence type="ECO:0000313" key="12">
    <source>
        <dbReference type="Proteomes" id="UP000003919"/>
    </source>
</evidence>
<dbReference type="Proteomes" id="UP000003919">
    <property type="component" value="Unassembled WGS sequence"/>
</dbReference>
<dbReference type="GO" id="GO:0035556">
    <property type="term" value="P:intracellular signal transduction"/>
    <property type="evidence" value="ECO:0007669"/>
    <property type="project" value="InterPro"/>
</dbReference>
<evidence type="ECO:0000313" key="11">
    <source>
        <dbReference type="EMBL" id="EAZ79671.1"/>
    </source>
</evidence>
<accession>A3I1K5</accession>
<dbReference type="GO" id="GO:0016020">
    <property type="term" value="C:membrane"/>
    <property type="evidence" value="ECO:0007669"/>
    <property type="project" value="UniProtKB-SubCell"/>
</dbReference>
<keyword evidence="4 9" id="KW-1133">Transmembrane helix</keyword>
<dbReference type="InterPro" id="IPR050401">
    <property type="entry name" value="Cyclic_nucleotide_synthase"/>
</dbReference>
<evidence type="ECO:0000259" key="10">
    <source>
        <dbReference type="PROSITE" id="PS50125"/>
    </source>
</evidence>
<dbReference type="Gene3D" id="6.10.250.780">
    <property type="match status" value="1"/>
</dbReference>
<dbReference type="PANTHER" id="PTHR11920:SF335">
    <property type="entry name" value="GUANYLATE CYCLASE"/>
    <property type="match status" value="1"/>
</dbReference>
<keyword evidence="6 7" id="KW-0456">Lyase</keyword>
<dbReference type="GO" id="GO:0009190">
    <property type="term" value="P:cyclic nucleotide biosynthetic process"/>
    <property type="evidence" value="ECO:0007669"/>
    <property type="project" value="InterPro"/>
</dbReference>
<evidence type="ECO:0000256" key="2">
    <source>
        <dbReference type="ARBA" id="ARBA00022692"/>
    </source>
</evidence>
<dbReference type="PROSITE" id="PS50125">
    <property type="entry name" value="GUANYLATE_CYCLASE_2"/>
    <property type="match status" value="1"/>
</dbReference>
<dbReference type="AlphaFoldDB" id="A3I1K5"/>